<protein>
    <submittedName>
        <fullName evidence="1">Uncharacterized protein</fullName>
    </submittedName>
</protein>
<keyword evidence="2" id="KW-1185">Reference proteome</keyword>
<name>A0AAD7T4Q8_9TELE</name>
<proteinExistence type="predicted"/>
<reference evidence="1" key="1">
    <citation type="journal article" date="2023" name="Science">
        <title>Genome structures resolve the early diversification of teleost fishes.</title>
        <authorList>
            <person name="Parey E."/>
            <person name="Louis A."/>
            <person name="Montfort J."/>
            <person name="Bouchez O."/>
            <person name="Roques C."/>
            <person name="Iampietro C."/>
            <person name="Lluch J."/>
            <person name="Castinel A."/>
            <person name="Donnadieu C."/>
            <person name="Desvignes T."/>
            <person name="Floi Bucao C."/>
            <person name="Jouanno E."/>
            <person name="Wen M."/>
            <person name="Mejri S."/>
            <person name="Dirks R."/>
            <person name="Jansen H."/>
            <person name="Henkel C."/>
            <person name="Chen W.J."/>
            <person name="Zahm M."/>
            <person name="Cabau C."/>
            <person name="Klopp C."/>
            <person name="Thompson A.W."/>
            <person name="Robinson-Rechavi M."/>
            <person name="Braasch I."/>
            <person name="Lecointre G."/>
            <person name="Bobe J."/>
            <person name="Postlethwait J.H."/>
            <person name="Berthelot C."/>
            <person name="Roest Crollius H."/>
            <person name="Guiguen Y."/>
        </authorList>
    </citation>
    <scope>NUCLEOTIDE SEQUENCE</scope>
    <source>
        <strain evidence="1">NC1722</strain>
    </source>
</reference>
<sequence length="134" mass="15020">MSEDQKSQLTDITRATASIEGKLSEVLGRLSDVEGWLNFLEDAAAEVKANPAATAAEVESLRRRLDEMEDRSLRKDALAFITETVPALLGLDFPRGFQVERAHRSLGPRKLNRPDLTHEPVLVWKHFDDLAQDP</sequence>
<evidence type="ECO:0000313" key="1">
    <source>
        <dbReference type="EMBL" id="KAJ8414190.1"/>
    </source>
</evidence>
<comment type="caution">
    <text evidence="1">The sequence shown here is derived from an EMBL/GenBank/DDBJ whole genome shotgun (WGS) entry which is preliminary data.</text>
</comment>
<accession>A0AAD7T4Q8</accession>
<dbReference type="EMBL" id="JAINUG010000013">
    <property type="protein sequence ID" value="KAJ8414190.1"/>
    <property type="molecule type" value="Genomic_DNA"/>
</dbReference>
<dbReference type="Proteomes" id="UP001221898">
    <property type="component" value="Unassembled WGS sequence"/>
</dbReference>
<dbReference type="AlphaFoldDB" id="A0AAD7T4Q8"/>
<gene>
    <name evidence="1" type="ORF">AAFF_G00050600</name>
</gene>
<evidence type="ECO:0000313" key="2">
    <source>
        <dbReference type="Proteomes" id="UP001221898"/>
    </source>
</evidence>
<organism evidence="1 2">
    <name type="scientific">Aldrovandia affinis</name>
    <dbReference type="NCBI Taxonomy" id="143900"/>
    <lineage>
        <taxon>Eukaryota</taxon>
        <taxon>Metazoa</taxon>
        <taxon>Chordata</taxon>
        <taxon>Craniata</taxon>
        <taxon>Vertebrata</taxon>
        <taxon>Euteleostomi</taxon>
        <taxon>Actinopterygii</taxon>
        <taxon>Neopterygii</taxon>
        <taxon>Teleostei</taxon>
        <taxon>Notacanthiformes</taxon>
        <taxon>Halosauridae</taxon>
        <taxon>Aldrovandia</taxon>
    </lineage>
</organism>